<evidence type="ECO:0000313" key="2">
    <source>
        <dbReference type="Proteomes" id="UP000785679"/>
    </source>
</evidence>
<comment type="caution">
    <text evidence="1">The sequence shown here is derived from an EMBL/GenBank/DDBJ whole genome shotgun (WGS) entry which is preliminary data.</text>
</comment>
<organism evidence="1 2">
    <name type="scientific">Halteria grandinella</name>
    <dbReference type="NCBI Taxonomy" id="5974"/>
    <lineage>
        <taxon>Eukaryota</taxon>
        <taxon>Sar</taxon>
        <taxon>Alveolata</taxon>
        <taxon>Ciliophora</taxon>
        <taxon>Intramacronucleata</taxon>
        <taxon>Spirotrichea</taxon>
        <taxon>Stichotrichia</taxon>
        <taxon>Sporadotrichida</taxon>
        <taxon>Halteriidae</taxon>
        <taxon>Halteria</taxon>
    </lineage>
</organism>
<protein>
    <submittedName>
        <fullName evidence="1">Uncharacterized protein</fullName>
    </submittedName>
</protein>
<dbReference type="Proteomes" id="UP000785679">
    <property type="component" value="Unassembled WGS sequence"/>
</dbReference>
<sequence length="222" mass="25670">MHYSSNVNQFKIIVTVIIFSNISDFLPLLQLKAYNGEDPLSIYSILKTFDYQIPRSTQQFFTGHLKVIKITCLSQTHSRLKQLSCKLQILQLIFITRKCTLREMSLSLAYQTIMILHPFTEFMLMKELRNLIQSKVGASSMTYIQVIFILRARIRIRLVCSIFAKIVIHAQGDFSQITPHLYSGPNYILDLGMGDFQTKNYIQLDQQSFSLSLREIILSFNG</sequence>
<dbReference type="EMBL" id="RRYP01000599">
    <property type="protein sequence ID" value="TNV87164.1"/>
    <property type="molecule type" value="Genomic_DNA"/>
</dbReference>
<dbReference type="AlphaFoldDB" id="A0A8J8P747"/>
<name>A0A8J8P747_HALGN</name>
<gene>
    <name evidence="1" type="ORF">FGO68_gene9272</name>
</gene>
<keyword evidence="2" id="KW-1185">Reference proteome</keyword>
<evidence type="ECO:0000313" key="1">
    <source>
        <dbReference type="EMBL" id="TNV87164.1"/>
    </source>
</evidence>
<reference evidence="1" key="1">
    <citation type="submission" date="2019-06" db="EMBL/GenBank/DDBJ databases">
        <authorList>
            <person name="Zheng W."/>
        </authorList>
    </citation>
    <scope>NUCLEOTIDE SEQUENCE</scope>
    <source>
        <strain evidence="1">QDHG01</strain>
    </source>
</reference>
<proteinExistence type="predicted"/>
<accession>A0A8J8P747</accession>